<dbReference type="OrthoDB" id="10326950at2759"/>
<gene>
    <name evidence="1" type="ORF">EST38_g13905</name>
</gene>
<dbReference type="Proteomes" id="UP000290288">
    <property type="component" value="Unassembled WGS sequence"/>
</dbReference>
<reference evidence="1 2" key="1">
    <citation type="submission" date="2019-01" db="EMBL/GenBank/DDBJ databases">
        <title>Draft genome sequence of Psathyrella aberdarensis IHI B618.</title>
        <authorList>
            <person name="Buettner E."/>
            <person name="Kellner H."/>
        </authorList>
    </citation>
    <scope>NUCLEOTIDE SEQUENCE [LARGE SCALE GENOMIC DNA]</scope>
    <source>
        <strain evidence="1 2">IHI B618</strain>
    </source>
</reference>
<organism evidence="1 2">
    <name type="scientific">Candolleomyces aberdarensis</name>
    <dbReference type="NCBI Taxonomy" id="2316362"/>
    <lineage>
        <taxon>Eukaryota</taxon>
        <taxon>Fungi</taxon>
        <taxon>Dikarya</taxon>
        <taxon>Basidiomycota</taxon>
        <taxon>Agaricomycotina</taxon>
        <taxon>Agaricomycetes</taxon>
        <taxon>Agaricomycetidae</taxon>
        <taxon>Agaricales</taxon>
        <taxon>Agaricineae</taxon>
        <taxon>Psathyrellaceae</taxon>
        <taxon>Candolleomyces</taxon>
    </lineage>
</organism>
<dbReference type="AlphaFoldDB" id="A0A4Q2CYN3"/>
<accession>A0A4Q2CYN3</accession>
<proteinExistence type="predicted"/>
<dbReference type="EMBL" id="SDEE01001499">
    <property type="protein sequence ID" value="RXW11950.1"/>
    <property type="molecule type" value="Genomic_DNA"/>
</dbReference>
<name>A0A4Q2CYN3_9AGAR</name>
<sequence>MIIFRVTTGRSFTKFPTDKNGNLSQPIEFAHRNAESSFLRSSCIGGVARDPDFDLERLGGESNGEIHTPTTQTSQDIIQINEEKRDEAALEKR</sequence>
<evidence type="ECO:0000313" key="2">
    <source>
        <dbReference type="Proteomes" id="UP000290288"/>
    </source>
</evidence>
<comment type="caution">
    <text evidence="1">The sequence shown here is derived from an EMBL/GenBank/DDBJ whole genome shotgun (WGS) entry which is preliminary data.</text>
</comment>
<protein>
    <submittedName>
        <fullName evidence="1">Uncharacterized protein</fullName>
    </submittedName>
</protein>
<keyword evidence="2" id="KW-1185">Reference proteome</keyword>
<evidence type="ECO:0000313" key="1">
    <source>
        <dbReference type="EMBL" id="RXW11950.1"/>
    </source>
</evidence>